<feature type="domain" description="HTH arsR-type" evidence="1">
    <location>
        <begin position="71"/>
        <end position="147"/>
    </location>
</feature>
<dbReference type="InterPro" id="IPR011991">
    <property type="entry name" value="ArsR-like_HTH"/>
</dbReference>
<evidence type="ECO:0000313" key="3">
    <source>
        <dbReference type="Proteomes" id="UP000319792"/>
    </source>
</evidence>
<dbReference type="SUPFAM" id="SSF46785">
    <property type="entry name" value="Winged helix' DNA-binding domain"/>
    <property type="match status" value="1"/>
</dbReference>
<name>A0A5C5RJN2_9ACTN</name>
<dbReference type="Pfam" id="PF12840">
    <property type="entry name" value="HTH_20"/>
    <property type="match status" value="1"/>
</dbReference>
<sequence>MTDDERLADLESRVAALEAASGAVPAEPRPAGAGAGTVGYAGTVSLDGDVSWRIDYSAGAVAALPPGRLATVLAALGHPARLAIVQDLLLGPRTAAELMDRVDGGSKGQLYHHLGTLTGAGVVDKGVRGQYTVAPQRVVPILVAMLASADIGGLLR</sequence>
<dbReference type="GO" id="GO:0003700">
    <property type="term" value="F:DNA-binding transcription factor activity"/>
    <property type="evidence" value="ECO:0007669"/>
    <property type="project" value="InterPro"/>
</dbReference>
<keyword evidence="3" id="KW-1185">Reference proteome</keyword>
<dbReference type="SMART" id="SM00418">
    <property type="entry name" value="HTH_ARSR"/>
    <property type="match status" value="1"/>
</dbReference>
<dbReference type="InterPro" id="IPR001845">
    <property type="entry name" value="HTH_ArsR_DNA-bd_dom"/>
</dbReference>
<comment type="caution">
    <text evidence="2">The sequence shown here is derived from an EMBL/GenBank/DDBJ whole genome shotgun (WGS) entry which is preliminary data.</text>
</comment>
<dbReference type="EMBL" id="VIGV01000004">
    <property type="protein sequence ID" value="TWS23219.1"/>
    <property type="molecule type" value="Genomic_DNA"/>
</dbReference>
<dbReference type="InterPro" id="IPR036390">
    <property type="entry name" value="WH_DNA-bd_sf"/>
</dbReference>
<dbReference type="CDD" id="cd00090">
    <property type="entry name" value="HTH_ARSR"/>
    <property type="match status" value="1"/>
</dbReference>
<dbReference type="OrthoDB" id="3730926at2"/>
<dbReference type="Proteomes" id="UP000319792">
    <property type="component" value="Unassembled WGS sequence"/>
</dbReference>
<dbReference type="Gene3D" id="1.10.10.10">
    <property type="entry name" value="Winged helix-like DNA-binding domain superfamily/Winged helix DNA-binding domain"/>
    <property type="match status" value="1"/>
</dbReference>
<gene>
    <name evidence="2" type="ORF">FK268_12965</name>
</gene>
<evidence type="ECO:0000313" key="2">
    <source>
        <dbReference type="EMBL" id="TWS23219.1"/>
    </source>
</evidence>
<reference evidence="2 3" key="2">
    <citation type="submission" date="2019-08" db="EMBL/GenBank/DDBJ databases">
        <title>Tsukamurella conjunctivitidis sp. nov., Tsukamurella assacharolytica sp. nov. and Tsukamurella sputae sp. nov. isolated from patients with conjunctivitis, bacteraemia (lymphoma) and respiratory infection (sputum) in Hong Kong.</title>
        <authorList>
            <person name="Fok K.M.N."/>
            <person name="Fong J.Y.H."/>
        </authorList>
    </citation>
    <scope>NUCLEOTIDE SEQUENCE [LARGE SCALE GENOMIC DNA]</scope>
    <source>
        <strain evidence="2 3">HKU70</strain>
    </source>
</reference>
<organism evidence="2 3">
    <name type="scientific">Tsukamurella sputi</name>
    <dbReference type="NCBI Taxonomy" id="2591848"/>
    <lineage>
        <taxon>Bacteria</taxon>
        <taxon>Bacillati</taxon>
        <taxon>Actinomycetota</taxon>
        <taxon>Actinomycetes</taxon>
        <taxon>Mycobacteriales</taxon>
        <taxon>Tsukamurellaceae</taxon>
        <taxon>Tsukamurella</taxon>
    </lineage>
</organism>
<dbReference type="AlphaFoldDB" id="A0A5C5RJN2"/>
<reference evidence="2 3" key="1">
    <citation type="submission" date="2019-06" db="EMBL/GenBank/DDBJ databases">
        <authorList>
            <person name="Teng J.L.L."/>
            <person name="Lee H.H."/>
            <person name="Lau S.K.P."/>
            <person name="Woo P.C.Y."/>
        </authorList>
    </citation>
    <scope>NUCLEOTIDE SEQUENCE [LARGE SCALE GENOMIC DNA]</scope>
    <source>
        <strain evidence="2 3">HKU70</strain>
    </source>
</reference>
<dbReference type="RefSeq" id="WP_146434675.1">
    <property type="nucleotide sequence ID" value="NZ_VIGV01000004.1"/>
</dbReference>
<dbReference type="InterPro" id="IPR036388">
    <property type="entry name" value="WH-like_DNA-bd_sf"/>
</dbReference>
<protein>
    <submittedName>
        <fullName evidence="2">Winged helix-turn-helix transcriptional regulator</fullName>
    </submittedName>
</protein>
<accession>A0A5C5RJN2</accession>
<evidence type="ECO:0000259" key="1">
    <source>
        <dbReference type="SMART" id="SM00418"/>
    </source>
</evidence>
<proteinExistence type="predicted"/>